<sequence length="457" mass="52583">MKINRYLFFFIFSTPVIIFQAALVCKLYYMFNYDINTFIIFSQALISAIFSSYLLKAAILKILSNEKIDGTFINIKNEYKSIKLTAFYCLVSIGLIFIASRNGVMDYKAYLNHWAIINQGLDPWIGTDNAYLPIHNIFAPLAVINNSLPKFVFVCIFAIPMYLSSISPLNFKRELDTFSKIRIFSVFAFSPFCLLTIAYYGLNDTPVAGLIVLSLYLSLSNNTKQNSLLSGISLALATMIKVYPVFIAPLFILRKKRIDVNFFTSYFLSIISILFTSIIIWGNSTLNPILYAADRHSKHLSFFNFFRRIVGINLDEYSLFAMGLVLLIVLFFIYKNKIDLLPAVILTLAFAFTFYKVGHPQFFLFFFAVSPMMIRYIYDKKLMKNGRLFISFLMWICFLNFYQTFYALSCHMFHGLPNYLRGLGSLPYILFSILMLIEIVKLLKKDPKALSSKSISS</sequence>
<dbReference type="eggNOG" id="COG5650">
    <property type="taxonomic scope" value="Bacteria"/>
</dbReference>
<feature type="transmembrane region" description="Helical" evidence="8">
    <location>
        <begin position="426"/>
        <end position="443"/>
    </location>
</feature>
<dbReference type="AlphaFoldDB" id="Q7V0Q8"/>
<keyword evidence="2" id="KW-1003">Cell membrane</keyword>
<feature type="transmembrane region" description="Helical" evidence="8">
    <location>
        <begin position="85"/>
        <end position="104"/>
    </location>
</feature>
<feature type="transmembrane region" description="Helical" evidence="8">
    <location>
        <begin position="361"/>
        <end position="378"/>
    </location>
</feature>
<evidence type="ECO:0000256" key="7">
    <source>
        <dbReference type="ARBA" id="ARBA00024033"/>
    </source>
</evidence>
<feature type="transmembrane region" description="Helical" evidence="8">
    <location>
        <begin position="228"/>
        <end position="253"/>
    </location>
</feature>
<dbReference type="GO" id="GO:0016758">
    <property type="term" value="F:hexosyltransferase activity"/>
    <property type="evidence" value="ECO:0007669"/>
    <property type="project" value="InterPro"/>
</dbReference>
<reference evidence="9 10" key="1">
    <citation type="journal article" date="2003" name="Nature">
        <title>Genome divergence in two Prochlorococcus ecotypes reflects oceanic niche differentiation.</title>
        <authorList>
            <person name="Rocap G."/>
            <person name="Larimer F.W."/>
            <person name="Lamerdin J.E."/>
            <person name="Malfatti S."/>
            <person name="Chain P."/>
            <person name="Ahlgren N.A."/>
            <person name="Arellano A."/>
            <person name="Coleman M."/>
            <person name="Hauser L."/>
            <person name="Hess W.R."/>
            <person name="Johnson Z.I."/>
            <person name="Land M.L."/>
            <person name="Lindell D."/>
            <person name="Post A.F."/>
            <person name="Regala W."/>
            <person name="Shah M."/>
            <person name="Shaw S.L."/>
            <person name="Steglich C."/>
            <person name="Sullivan M.B."/>
            <person name="Ting C.S."/>
            <person name="Tolonen A."/>
            <person name="Webb E.A."/>
            <person name="Zinser E.R."/>
            <person name="Chisholm S.W."/>
        </authorList>
    </citation>
    <scope>NUCLEOTIDE SEQUENCE [LARGE SCALE GENOMIC DNA]</scope>
    <source>
        <strain evidence="10">CCMP1986 / NIES-2087 / MED4</strain>
    </source>
</reference>
<accession>Q7V0Q8</accession>
<dbReference type="Pfam" id="PF09594">
    <property type="entry name" value="GT87"/>
    <property type="match status" value="1"/>
</dbReference>
<comment type="subcellular location">
    <subcellularLocation>
        <location evidence="1">Cell membrane</location>
        <topology evidence="1">Multi-pass membrane protein</topology>
    </subcellularLocation>
</comment>
<evidence type="ECO:0008006" key="11">
    <source>
        <dbReference type="Google" id="ProtNLM"/>
    </source>
</evidence>
<evidence type="ECO:0000313" key="10">
    <source>
        <dbReference type="Proteomes" id="UP000001026"/>
    </source>
</evidence>
<evidence type="ECO:0000256" key="1">
    <source>
        <dbReference type="ARBA" id="ARBA00004651"/>
    </source>
</evidence>
<organism evidence="9 10">
    <name type="scientific">Prochlorococcus marinus subsp. pastoris (strain CCMP1986 / NIES-2087 / MED4)</name>
    <dbReference type="NCBI Taxonomy" id="59919"/>
    <lineage>
        <taxon>Bacteria</taxon>
        <taxon>Bacillati</taxon>
        <taxon>Cyanobacteriota</taxon>
        <taxon>Cyanophyceae</taxon>
        <taxon>Synechococcales</taxon>
        <taxon>Prochlorococcaceae</taxon>
        <taxon>Prochlorococcus</taxon>
    </lineage>
</organism>
<comment type="similarity">
    <text evidence="7">Belongs to the glycosyltransferase 87 family.</text>
</comment>
<evidence type="ECO:0000256" key="5">
    <source>
        <dbReference type="ARBA" id="ARBA00022989"/>
    </source>
</evidence>
<evidence type="ECO:0000256" key="3">
    <source>
        <dbReference type="ARBA" id="ARBA00022679"/>
    </source>
</evidence>
<keyword evidence="3" id="KW-0808">Transferase</keyword>
<dbReference type="OrthoDB" id="9255759at2"/>
<proteinExistence type="inferred from homology"/>
<gene>
    <name evidence="9" type="ordered locus">PMM1198</name>
</gene>
<feature type="transmembrane region" description="Helical" evidence="8">
    <location>
        <begin position="260"/>
        <end position="281"/>
    </location>
</feature>
<evidence type="ECO:0000256" key="8">
    <source>
        <dbReference type="SAM" id="Phobius"/>
    </source>
</evidence>
<dbReference type="HOGENOM" id="CLU_598341_0_0_3"/>
<keyword evidence="4 8" id="KW-0812">Transmembrane</keyword>
<name>Q7V0Q8_PROMP</name>
<feature type="transmembrane region" description="Helical" evidence="8">
    <location>
        <begin position="317"/>
        <end position="333"/>
    </location>
</feature>
<protein>
    <recommendedName>
        <fullName evidence="11">DUF2029 domain-containing protein</fullName>
    </recommendedName>
</protein>
<dbReference type="KEGG" id="pmm:PMM1198"/>
<feature type="transmembrane region" description="Helical" evidence="8">
    <location>
        <begin position="7"/>
        <end position="29"/>
    </location>
</feature>
<evidence type="ECO:0000313" key="9">
    <source>
        <dbReference type="EMBL" id="CAE19657.1"/>
    </source>
</evidence>
<keyword evidence="6 8" id="KW-0472">Membrane</keyword>
<feature type="transmembrane region" description="Helical" evidence="8">
    <location>
        <begin position="340"/>
        <end position="355"/>
    </location>
</feature>
<dbReference type="InterPro" id="IPR018584">
    <property type="entry name" value="GT87"/>
</dbReference>
<feature type="transmembrane region" description="Helical" evidence="8">
    <location>
        <begin position="183"/>
        <end position="202"/>
    </location>
</feature>
<evidence type="ECO:0000256" key="6">
    <source>
        <dbReference type="ARBA" id="ARBA00023136"/>
    </source>
</evidence>
<dbReference type="EMBL" id="BX548174">
    <property type="protein sequence ID" value="CAE19657.1"/>
    <property type="molecule type" value="Genomic_DNA"/>
</dbReference>
<evidence type="ECO:0000256" key="2">
    <source>
        <dbReference type="ARBA" id="ARBA00022475"/>
    </source>
</evidence>
<feature type="transmembrane region" description="Helical" evidence="8">
    <location>
        <begin position="35"/>
        <end position="55"/>
    </location>
</feature>
<feature type="transmembrane region" description="Helical" evidence="8">
    <location>
        <begin position="151"/>
        <end position="171"/>
    </location>
</feature>
<dbReference type="GO" id="GO:0005886">
    <property type="term" value="C:plasma membrane"/>
    <property type="evidence" value="ECO:0007669"/>
    <property type="project" value="UniProtKB-SubCell"/>
</dbReference>
<keyword evidence="5 8" id="KW-1133">Transmembrane helix</keyword>
<dbReference type="Proteomes" id="UP000001026">
    <property type="component" value="Chromosome"/>
</dbReference>
<feature type="transmembrane region" description="Helical" evidence="8">
    <location>
        <begin position="390"/>
        <end position="414"/>
    </location>
</feature>
<evidence type="ECO:0000256" key="4">
    <source>
        <dbReference type="ARBA" id="ARBA00022692"/>
    </source>
</evidence>